<gene>
    <name evidence="3" type="ORF">D9757_000696</name>
</gene>
<feature type="compositionally biased region" description="Polar residues" evidence="1">
    <location>
        <begin position="256"/>
        <end position="272"/>
    </location>
</feature>
<protein>
    <submittedName>
        <fullName evidence="3">Uncharacterized protein</fullName>
    </submittedName>
</protein>
<accession>A0A8H5I1K5</accession>
<feature type="transmembrane region" description="Helical" evidence="2">
    <location>
        <begin position="734"/>
        <end position="754"/>
    </location>
</feature>
<dbReference type="Gene3D" id="1.10.150.50">
    <property type="entry name" value="Transcription Factor, Ets-1"/>
    <property type="match status" value="1"/>
</dbReference>
<keyword evidence="4" id="KW-1185">Reference proteome</keyword>
<feature type="compositionally biased region" description="Polar residues" evidence="1">
    <location>
        <begin position="100"/>
        <end position="109"/>
    </location>
</feature>
<evidence type="ECO:0000256" key="2">
    <source>
        <dbReference type="SAM" id="Phobius"/>
    </source>
</evidence>
<keyword evidence="2" id="KW-0812">Transmembrane</keyword>
<feature type="compositionally biased region" description="Basic residues" evidence="1">
    <location>
        <begin position="320"/>
        <end position="332"/>
    </location>
</feature>
<proteinExistence type="predicted"/>
<evidence type="ECO:0000313" key="3">
    <source>
        <dbReference type="EMBL" id="KAF5393400.1"/>
    </source>
</evidence>
<dbReference type="EMBL" id="JAACJN010000002">
    <property type="protein sequence ID" value="KAF5393400.1"/>
    <property type="molecule type" value="Genomic_DNA"/>
</dbReference>
<feature type="region of interest" description="Disordered" evidence="1">
    <location>
        <begin position="232"/>
        <end position="333"/>
    </location>
</feature>
<comment type="caution">
    <text evidence="3">The sequence shown here is derived from an EMBL/GenBank/DDBJ whole genome shotgun (WGS) entry which is preliminary data.</text>
</comment>
<name>A0A8H5I1K5_9AGAR</name>
<feature type="region of interest" description="Disordered" evidence="1">
    <location>
        <begin position="1"/>
        <end position="32"/>
    </location>
</feature>
<organism evidence="3 4">
    <name type="scientific">Collybiopsis confluens</name>
    <dbReference type="NCBI Taxonomy" id="2823264"/>
    <lineage>
        <taxon>Eukaryota</taxon>
        <taxon>Fungi</taxon>
        <taxon>Dikarya</taxon>
        <taxon>Basidiomycota</taxon>
        <taxon>Agaricomycotina</taxon>
        <taxon>Agaricomycetes</taxon>
        <taxon>Agaricomycetidae</taxon>
        <taxon>Agaricales</taxon>
        <taxon>Marasmiineae</taxon>
        <taxon>Omphalotaceae</taxon>
        <taxon>Collybiopsis</taxon>
    </lineage>
</organism>
<feature type="compositionally biased region" description="Low complexity" evidence="1">
    <location>
        <begin position="379"/>
        <end position="402"/>
    </location>
</feature>
<keyword evidence="2" id="KW-0472">Membrane</keyword>
<dbReference type="Proteomes" id="UP000518752">
    <property type="component" value="Unassembled WGS sequence"/>
</dbReference>
<dbReference type="OrthoDB" id="2425321at2759"/>
<feature type="compositionally biased region" description="Basic residues" evidence="1">
    <location>
        <begin position="70"/>
        <end position="82"/>
    </location>
</feature>
<feature type="compositionally biased region" description="Low complexity" evidence="1">
    <location>
        <begin position="83"/>
        <end position="92"/>
    </location>
</feature>
<feature type="region of interest" description="Disordered" evidence="1">
    <location>
        <begin position="374"/>
        <end position="407"/>
    </location>
</feature>
<feature type="region of interest" description="Disordered" evidence="1">
    <location>
        <begin position="44"/>
        <end position="109"/>
    </location>
</feature>
<dbReference type="AlphaFoldDB" id="A0A8H5I1K5"/>
<evidence type="ECO:0000313" key="4">
    <source>
        <dbReference type="Proteomes" id="UP000518752"/>
    </source>
</evidence>
<keyword evidence="2" id="KW-1133">Transmembrane helix</keyword>
<dbReference type="InterPro" id="IPR013761">
    <property type="entry name" value="SAM/pointed_sf"/>
</dbReference>
<feature type="compositionally biased region" description="Low complexity" evidence="1">
    <location>
        <begin position="280"/>
        <end position="315"/>
    </location>
</feature>
<evidence type="ECO:0000256" key="1">
    <source>
        <dbReference type="SAM" id="MobiDB-lite"/>
    </source>
</evidence>
<sequence>MSSTAADSSVHDFTFPRSISPTKEHLKPNAHPYKIVTTSTALLSRSNSSTKNHSSHHHYVPQTPTSTSPTRKHSDSHHRHRYSSSLSSDNLPRPLPVPPSSANESPNGKSYYTLPPLTLEDLPSNPKLWTSAQLCSYLTTALRVKSGESLQLPHQVARDIAGFVRESKITGRVFLRLDEKDLEAYGVNKLWKTALLRASQHLRSNVLKGQIWGFEDHVDERSNGVTFPFVSPLEDIVPGHENENDEDTPHRRRRSISQPQYTDASTIMSSPFPNGLPVYSSASSSSSTEDLFSPTSISPMISSSGSRFSGQPQGFESHLRHSHRGRTRHGKVKGMIDSFERSASFDDGDPTSVRLLQEIKGMRELDLEQLRKLRRERSGSTSSMSESGSFGSSHSPTSSSDDSNSHNQVVLPVEDEDNYDLLTITRPLPTPPQHTTDYSFPVYASLEEEPSMEDLLAQEEPSEGILRNHPNLASMSTFQGKAGSKSSFAKSTFSISKGKGKAKKRGGVYAWEDEAVDLGAAAPGKATAKRVTSQIPIPAAMIATLSNAGEFSGNLEAIRGIIREESTESTGTGDFAIKTAGGSGSHTPSRPLPEIPLHPSLVPYIVPDNEAELDRGAEESSLRASINETSELLEEFRLRLCAVERKVDVLELEVKQLEMSNASKEQHPADDASRSTAVEQARGDIAAAPMNSVKEWPVVRSILDVLLRRKPASNQLSSAGKQFAYYDPQTLSQLPPYVLLVGLGVCAVVLRVVAKRLGGRR</sequence>
<reference evidence="3 4" key="1">
    <citation type="journal article" date="2020" name="ISME J.">
        <title>Uncovering the hidden diversity of litter-decomposition mechanisms in mushroom-forming fungi.</title>
        <authorList>
            <person name="Floudas D."/>
            <person name="Bentzer J."/>
            <person name="Ahren D."/>
            <person name="Johansson T."/>
            <person name="Persson P."/>
            <person name="Tunlid A."/>
        </authorList>
    </citation>
    <scope>NUCLEOTIDE SEQUENCE [LARGE SCALE GENOMIC DNA]</scope>
    <source>
        <strain evidence="3 4">CBS 406.79</strain>
    </source>
</reference>
<dbReference type="SUPFAM" id="SSF47769">
    <property type="entry name" value="SAM/Pointed domain"/>
    <property type="match status" value="1"/>
</dbReference>